<dbReference type="SUPFAM" id="SSF54843">
    <property type="entry name" value="Ribosomal protein L22"/>
    <property type="match status" value="1"/>
</dbReference>
<reference evidence="1 2" key="1">
    <citation type="journal article" date="2012" name="Nucleic Acids Res.">
        <title>Sequencing of the smallest Apicomplexan genome from the human pathogen Babesia microti.</title>
        <authorList>
            <person name="Cornillot E."/>
            <person name="Hadj-Kaddour K."/>
            <person name="Dassouli A."/>
            <person name="Noel B."/>
            <person name="Ranwez V."/>
            <person name="Vacherie B."/>
            <person name="Augagneur Y."/>
            <person name="Bres V."/>
            <person name="Duclos A."/>
            <person name="Randazzo S."/>
            <person name="Carcy B."/>
            <person name="Debierre-Grockiego F."/>
            <person name="Delbecq S."/>
            <person name="Moubri-Menage K."/>
            <person name="Shams-Eldin H."/>
            <person name="Usmani-Brown S."/>
            <person name="Bringaud F."/>
            <person name="Wincker P."/>
            <person name="Vivares C.P."/>
            <person name="Schwarz R.T."/>
            <person name="Schetters T.P."/>
            <person name="Krause P.J."/>
            <person name="Gorenflot A."/>
            <person name="Berry V."/>
            <person name="Barbe V."/>
            <person name="Ben Mamoun C."/>
        </authorList>
    </citation>
    <scope>NUCLEOTIDE SEQUENCE [LARGE SCALE GENOMIC DNA]</scope>
    <source>
        <strain evidence="1 2">RI</strain>
    </source>
</reference>
<dbReference type="GeneID" id="24423797"/>
<evidence type="ECO:0000313" key="1">
    <source>
        <dbReference type="EMBL" id="SJK85758.1"/>
    </source>
</evidence>
<keyword evidence="1" id="KW-0687">Ribonucleoprotein</keyword>
<dbReference type="OrthoDB" id="416470at2759"/>
<keyword evidence="1" id="KW-0689">Ribosomal protein</keyword>
<keyword evidence="2" id="KW-1185">Reference proteome</keyword>
<sequence>MSSLIKRFLPLISFANRFSSLHNTKVKIKNPYYRKKGLWEWRRRLIYLSNKRRYYKKFLVPKVINPAENSIKGREGHSWTFTVENIPIRSKSLKNYCKLFSNLHVQDALDWLAALPKINTNIILNSISKARRKIVEEFNGDSSRLYISNFVLNNKSPMRRIKMGWGGCFRLTKTPRTNIVYSIREMPMEEFYQKTFILGDIPRSLGAELRSHIAQRRAPLRNIADWYPYLTSHTRYQFRKHLKILNDTRQFDYYNHRREWISKYKENLERRRNQLREQYNLLHV</sequence>
<dbReference type="GO" id="GO:0003735">
    <property type="term" value="F:structural constituent of ribosome"/>
    <property type="evidence" value="ECO:0007669"/>
    <property type="project" value="InterPro"/>
</dbReference>
<gene>
    <name evidence="1" type="ORF">BMR1_02g00040</name>
</gene>
<name>A0A1R4A9T6_BABMR</name>
<dbReference type="VEuPathDB" id="PiroplasmaDB:BMR1_02g00040"/>
<dbReference type="GO" id="GO:0005840">
    <property type="term" value="C:ribosome"/>
    <property type="evidence" value="ECO:0007669"/>
    <property type="project" value="UniProtKB-KW"/>
</dbReference>
<dbReference type="AlphaFoldDB" id="A0A1R4A9T6"/>
<dbReference type="EMBL" id="FO082872">
    <property type="protein sequence ID" value="SJK85758.1"/>
    <property type="molecule type" value="Genomic_DNA"/>
</dbReference>
<organism evidence="1 2">
    <name type="scientific">Babesia microti (strain RI)</name>
    <dbReference type="NCBI Taxonomy" id="1133968"/>
    <lineage>
        <taxon>Eukaryota</taxon>
        <taxon>Sar</taxon>
        <taxon>Alveolata</taxon>
        <taxon>Apicomplexa</taxon>
        <taxon>Aconoidasida</taxon>
        <taxon>Piroplasmida</taxon>
        <taxon>Babesiidae</taxon>
        <taxon>Babesia</taxon>
    </lineage>
</organism>
<dbReference type="InterPro" id="IPR036394">
    <property type="entry name" value="Ribosomal_uL22_sf"/>
</dbReference>
<reference evidence="1 2" key="3">
    <citation type="journal article" date="2016" name="Sci. Rep.">
        <title>Genome-wide diversity and gene expression profiling of Babesia microti isolates identify polymorphic genes that mediate host-pathogen interactions.</title>
        <authorList>
            <person name="Silva J.C."/>
            <person name="Cornillot E."/>
            <person name="McCracken C."/>
            <person name="Usmani-Brown S."/>
            <person name="Dwivedi A."/>
            <person name="Ifeonu O.O."/>
            <person name="Crabtree J."/>
            <person name="Gotia H.T."/>
            <person name="Virji A.Z."/>
            <person name="Reynes C."/>
            <person name="Colinge J."/>
            <person name="Kumar V."/>
            <person name="Lawres L."/>
            <person name="Pazzi J.E."/>
            <person name="Pablo J.V."/>
            <person name="Hung C."/>
            <person name="Brancato J."/>
            <person name="Kumari P."/>
            <person name="Orvis J."/>
            <person name="Tretina K."/>
            <person name="Chibucos M."/>
            <person name="Ott S."/>
            <person name="Sadzewicz L."/>
            <person name="Sengamalay N."/>
            <person name="Shetty A.C."/>
            <person name="Su Q."/>
            <person name="Tallon L."/>
            <person name="Fraser C.M."/>
            <person name="Frutos R."/>
            <person name="Molina D.M."/>
            <person name="Krause P.J."/>
            <person name="Ben Mamoun C."/>
        </authorList>
    </citation>
    <scope>NUCLEOTIDE SEQUENCE [LARGE SCALE GENOMIC DNA]</scope>
    <source>
        <strain evidence="1 2">RI</strain>
    </source>
</reference>
<dbReference type="RefSeq" id="XP_021337981.1">
    <property type="nucleotide sequence ID" value="XM_021483011.1"/>
</dbReference>
<accession>A0A1R4A9T6</accession>
<protein>
    <submittedName>
        <fullName evidence="1">50S ribosomal protein L22, mitochondrial, putative</fullName>
    </submittedName>
</protein>
<evidence type="ECO:0000313" key="2">
    <source>
        <dbReference type="Proteomes" id="UP000002899"/>
    </source>
</evidence>
<reference evidence="1 2" key="2">
    <citation type="journal article" date="2013" name="PLoS ONE">
        <title>Whole genome mapping and re-organization of the nuclear and mitochondrial genomes of Babesia microti isolates.</title>
        <authorList>
            <person name="Cornillot E."/>
            <person name="Dassouli A."/>
            <person name="Garg A."/>
            <person name="Pachikara N."/>
            <person name="Randazzo S."/>
            <person name="Depoix D."/>
            <person name="Carcy B."/>
            <person name="Delbecq S."/>
            <person name="Frutos R."/>
            <person name="Silva J.C."/>
            <person name="Sutton R."/>
            <person name="Krause P.J."/>
            <person name="Mamoun C.B."/>
        </authorList>
    </citation>
    <scope>NUCLEOTIDE SEQUENCE [LARGE SCALE GENOMIC DNA]</scope>
    <source>
        <strain evidence="1 2">RI</strain>
    </source>
</reference>
<dbReference type="GO" id="GO:0006412">
    <property type="term" value="P:translation"/>
    <property type="evidence" value="ECO:0007669"/>
    <property type="project" value="InterPro"/>
</dbReference>
<proteinExistence type="predicted"/>
<dbReference type="Gene3D" id="3.90.470.10">
    <property type="entry name" value="Ribosomal protein L22/L17"/>
    <property type="match status" value="1"/>
</dbReference>
<dbReference type="Proteomes" id="UP000002899">
    <property type="component" value="Chromosome II"/>
</dbReference>
<dbReference type="KEGG" id="bmic:BMR1_02g00040"/>